<reference evidence="1 2" key="1">
    <citation type="submission" date="2014-01" db="EMBL/GenBank/DDBJ databases">
        <title>Actinotalea ferrariae CF5-4.</title>
        <authorList>
            <person name="Chen F."/>
            <person name="Li Y."/>
            <person name="Wang G."/>
        </authorList>
    </citation>
    <scope>NUCLEOTIDE SEQUENCE [LARGE SCALE GENOMIC DNA]</scope>
    <source>
        <strain evidence="1 2">CF5-4</strain>
    </source>
</reference>
<comment type="caution">
    <text evidence="1">The sequence shown here is derived from an EMBL/GenBank/DDBJ whole genome shotgun (WGS) entry which is preliminary data.</text>
</comment>
<evidence type="ECO:0000313" key="1">
    <source>
        <dbReference type="EMBL" id="EYR64330.1"/>
    </source>
</evidence>
<protein>
    <recommendedName>
        <fullName evidence="3">DinB-like domain-containing protein</fullName>
    </recommendedName>
</protein>
<dbReference type="SUPFAM" id="SSF109854">
    <property type="entry name" value="DinB/YfiT-like putative metalloenzymes"/>
    <property type="match status" value="1"/>
</dbReference>
<dbReference type="Proteomes" id="UP000019753">
    <property type="component" value="Unassembled WGS sequence"/>
</dbReference>
<dbReference type="Gene3D" id="1.20.120.450">
    <property type="entry name" value="dinb family like domain"/>
    <property type="match status" value="1"/>
</dbReference>
<gene>
    <name evidence="1" type="ORF">N866_12505</name>
</gene>
<evidence type="ECO:0008006" key="3">
    <source>
        <dbReference type="Google" id="ProtNLM"/>
    </source>
</evidence>
<dbReference type="AlphaFoldDB" id="A0A021VWC0"/>
<dbReference type="InterPro" id="IPR034660">
    <property type="entry name" value="DinB/YfiT-like"/>
</dbReference>
<sequence length="181" mass="19264">MSAESTAPRPAWGPAAFGDPCRDCGYRWDLTPEEAITVVREAPGRFTALVEGAEGTERHPDLGWSVAGYVQHVADNLLGWGAGLAAALAGWEREYVSAAPDDVAAVKRYDAVPLPSALWTLGHAADAWATVARAAVAADVVLEHSRRGRLDARTVVGAVAHDAHHHAWDVQRSLAATQRDS</sequence>
<organism evidence="1 2">
    <name type="scientific">Actinotalea ferrariae CF5-4</name>
    <dbReference type="NCBI Taxonomy" id="948458"/>
    <lineage>
        <taxon>Bacteria</taxon>
        <taxon>Bacillati</taxon>
        <taxon>Actinomycetota</taxon>
        <taxon>Actinomycetes</taxon>
        <taxon>Micrococcales</taxon>
        <taxon>Cellulomonadaceae</taxon>
        <taxon>Actinotalea</taxon>
    </lineage>
</organism>
<name>A0A021VWC0_9CELL</name>
<evidence type="ECO:0000313" key="2">
    <source>
        <dbReference type="Proteomes" id="UP000019753"/>
    </source>
</evidence>
<proteinExistence type="predicted"/>
<dbReference type="RefSeq" id="WP_034223681.1">
    <property type="nucleotide sequence ID" value="NZ_AXCW01000037.1"/>
</dbReference>
<dbReference type="EMBL" id="AXCW01000037">
    <property type="protein sequence ID" value="EYR64330.1"/>
    <property type="molecule type" value="Genomic_DNA"/>
</dbReference>
<keyword evidence="2" id="KW-1185">Reference proteome</keyword>
<accession>A0A021VWC0</accession>